<dbReference type="GO" id="GO:0005829">
    <property type="term" value="C:cytosol"/>
    <property type="evidence" value="ECO:0007669"/>
    <property type="project" value="TreeGrafter"/>
</dbReference>
<dbReference type="RefSeq" id="WP_125030062.1">
    <property type="nucleotide sequence ID" value="NZ_JAPXVP010000004.1"/>
</dbReference>
<dbReference type="FunFam" id="3.90.79.10:FF:000060">
    <property type="entry name" value="Nudix hydrolase 1"/>
    <property type="match status" value="1"/>
</dbReference>
<dbReference type="OrthoDB" id="9787476at2"/>
<dbReference type="GO" id="GO:0035539">
    <property type="term" value="F:8-oxo-7,8-dihydrodeoxyguanosine triphosphate pyrophosphatase activity"/>
    <property type="evidence" value="ECO:0007669"/>
    <property type="project" value="TreeGrafter"/>
</dbReference>
<dbReference type="PROSITE" id="PS51462">
    <property type="entry name" value="NUDIX"/>
    <property type="match status" value="1"/>
</dbReference>
<dbReference type="CDD" id="cd04678">
    <property type="entry name" value="NUDIX_MTH2_Nudt15"/>
    <property type="match status" value="1"/>
</dbReference>
<comment type="similarity">
    <text evidence="2">Belongs to the Nudix hydrolase family.</text>
</comment>
<keyword evidence="1 2" id="KW-0378">Hydrolase</keyword>
<dbReference type="GO" id="GO:0006203">
    <property type="term" value="P:dGTP catabolic process"/>
    <property type="evidence" value="ECO:0007669"/>
    <property type="project" value="TreeGrafter"/>
</dbReference>
<reference evidence="4 5" key="1">
    <citation type="submission" date="2018-07" db="EMBL/GenBank/DDBJ databases">
        <title>Draft genome sequence of Ancylomarina sp. M1P.</title>
        <authorList>
            <person name="Yadav S."/>
            <person name="Villanueva L."/>
            <person name="Damste J.S.S."/>
        </authorList>
    </citation>
    <scope>NUCLEOTIDE SEQUENCE [LARGE SCALE GENOMIC DNA]</scope>
    <source>
        <strain evidence="4 5">M1P</strain>
    </source>
</reference>
<evidence type="ECO:0000313" key="4">
    <source>
        <dbReference type="EMBL" id="RRG23060.1"/>
    </source>
</evidence>
<dbReference type="PANTHER" id="PTHR16099">
    <property type="entry name" value="8-OXO-DGTP DIPHOSPHATES NUDT15"/>
    <property type="match status" value="1"/>
</dbReference>
<feature type="domain" description="Nudix hydrolase" evidence="3">
    <location>
        <begin position="3"/>
        <end position="133"/>
    </location>
</feature>
<dbReference type="AlphaFoldDB" id="A0A425Y451"/>
<evidence type="ECO:0000313" key="5">
    <source>
        <dbReference type="Proteomes" id="UP000285794"/>
    </source>
</evidence>
<dbReference type="InterPro" id="IPR000086">
    <property type="entry name" value="NUDIX_hydrolase_dom"/>
</dbReference>
<comment type="caution">
    <text evidence="4">The sequence shown here is derived from an EMBL/GenBank/DDBJ whole genome shotgun (WGS) entry which is preliminary data.</text>
</comment>
<dbReference type="PRINTS" id="PR00502">
    <property type="entry name" value="NUDIXFAMILY"/>
</dbReference>
<protein>
    <submittedName>
        <fullName evidence="4">NUDIX domain-containing protein</fullName>
    </submittedName>
</protein>
<dbReference type="Gene3D" id="3.90.79.10">
    <property type="entry name" value="Nucleoside Triphosphate Pyrophosphohydrolase"/>
    <property type="match status" value="1"/>
</dbReference>
<evidence type="ECO:0000259" key="3">
    <source>
        <dbReference type="PROSITE" id="PS51462"/>
    </source>
</evidence>
<sequence>MESKRPKVGVGVAVVKEGKVLLGKRKNAHGEGTWSFPGGHLEYQESWDDCAFRETLEETGLSIKNIRFGTVTNDIFHEEHKHYVTIIMLSDYESGDLRLMEPDKCEKWEWFNWDKLPDALFVSIENLLKDNYNPLNQ</sequence>
<evidence type="ECO:0000256" key="2">
    <source>
        <dbReference type="RuleBase" id="RU003476"/>
    </source>
</evidence>
<dbReference type="InterPro" id="IPR015797">
    <property type="entry name" value="NUDIX_hydrolase-like_dom_sf"/>
</dbReference>
<dbReference type="PROSITE" id="PS00893">
    <property type="entry name" value="NUDIX_BOX"/>
    <property type="match status" value="1"/>
</dbReference>
<dbReference type="Pfam" id="PF00293">
    <property type="entry name" value="NUDIX"/>
    <property type="match status" value="1"/>
</dbReference>
<dbReference type="PANTHER" id="PTHR16099:SF5">
    <property type="entry name" value="NUCLEOTIDE TRIPHOSPHATE DIPHOSPHATASE NUDT15"/>
    <property type="match status" value="1"/>
</dbReference>
<gene>
    <name evidence="4" type="ORF">DWB61_06400</name>
</gene>
<proteinExistence type="inferred from homology"/>
<accession>A0A425Y451</accession>
<evidence type="ECO:0000256" key="1">
    <source>
        <dbReference type="ARBA" id="ARBA00022801"/>
    </source>
</evidence>
<name>A0A425Y451_9BACT</name>
<dbReference type="InterPro" id="IPR020084">
    <property type="entry name" value="NUDIX_hydrolase_CS"/>
</dbReference>
<dbReference type="InterPro" id="IPR020476">
    <property type="entry name" value="Nudix_hydrolase"/>
</dbReference>
<dbReference type="SUPFAM" id="SSF55811">
    <property type="entry name" value="Nudix"/>
    <property type="match status" value="1"/>
</dbReference>
<organism evidence="4 5">
    <name type="scientific">Ancylomarina euxinus</name>
    <dbReference type="NCBI Taxonomy" id="2283627"/>
    <lineage>
        <taxon>Bacteria</taxon>
        <taxon>Pseudomonadati</taxon>
        <taxon>Bacteroidota</taxon>
        <taxon>Bacteroidia</taxon>
        <taxon>Marinilabiliales</taxon>
        <taxon>Marinifilaceae</taxon>
        <taxon>Ancylomarina</taxon>
    </lineage>
</organism>
<keyword evidence="5" id="KW-1185">Reference proteome</keyword>
<dbReference type="EMBL" id="QQWG01000004">
    <property type="protein sequence ID" value="RRG23060.1"/>
    <property type="molecule type" value="Genomic_DNA"/>
</dbReference>
<dbReference type="Proteomes" id="UP000285794">
    <property type="component" value="Unassembled WGS sequence"/>
</dbReference>